<proteinExistence type="predicted"/>
<feature type="domain" description="Integrase catalytic" evidence="1">
    <location>
        <begin position="49"/>
        <end position="129"/>
    </location>
</feature>
<dbReference type="SUPFAM" id="SSF53098">
    <property type="entry name" value="Ribonuclease H-like"/>
    <property type="match status" value="1"/>
</dbReference>
<protein>
    <submittedName>
        <fullName evidence="2">Transposase</fullName>
    </submittedName>
</protein>
<evidence type="ECO:0000313" key="2">
    <source>
        <dbReference type="EMBL" id="RUR34868.1"/>
    </source>
</evidence>
<dbReference type="InterPro" id="IPR012337">
    <property type="entry name" value="RNaseH-like_sf"/>
</dbReference>
<evidence type="ECO:0000259" key="1">
    <source>
        <dbReference type="PROSITE" id="PS50994"/>
    </source>
</evidence>
<feature type="non-terminal residue" evidence="2">
    <location>
        <position position="1"/>
    </location>
</feature>
<evidence type="ECO:0000313" key="3">
    <source>
        <dbReference type="Proteomes" id="UP000287023"/>
    </source>
</evidence>
<dbReference type="InterPro" id="IPR036397">
    <property type="entry name" value="RNaseH_sf"/>
</dbReference>
<dbReference type="AlphaFoldDB" id="A0A433KYW7"/>
<accession>A0A433KYW7</accession>
<reference evidence="2 3" key="1">
    <citation type="submission" date="2018-12" db="EMBL/GenBank/DDBJ databases">
        <title>three novel Halomonas strain isolated from plants.</title>
        <authorList>
            <person name="Sun C."/>
        </authorList>
    </citation>
    <scope>NUCLEOTIDE SEQUENCE [LARGE SCALE GENOMIC DNA]</scope>
    <source>
        <strain evidence="2 3">JCM 18142</strain>
    </source>
</reference>
<keyword evidence="3" id="KW-1185">Reference proteome</keyword>
<dbReference type="GO" id="GO:0015074">
    <property type="term" value="P:DNA integration"/>
    <property type="evidence" value="ECO:0007669"/>
    <property type="project" value="InterPro"/>
</dbReference>
<dbReference type="Proteomes" id="UP000287023">
    <property type="component" value="Unassembled WGS sequence"/>
</dbReference>
<dbReference type="PROSITE" id="PS50994">
    <property type="entry name" value="INTEGRASE"/>
    <property type="match status" value="1"/>
</dbReference>
<dbReference type="GO" id="GO:0003676">
    <property type="term" value="F:nucleic acid binding"/>
    <property type="evidence" value="ECO:0007669"/>
    <property type="project" value="InterPro"/>
</dbReference>
<dbReference type="Pfam" id="PF13683">
    <property type="entry name" value="rve_3"/>
    <property type="match status" value="1"/>
</dbReference>
<dbReference type="OrthoDB" id="9803878at2"/>
<dbReference type="PANTHER" id="PTHR35004">
    <property type="entry name" value="TRANSPOSASE RV3428C-RELATED"/>
    <property type="match status" value="1"/>
</dbReference>
<sequence>LEATSFGLHLAVKRHGISQLPRDGGQKREKKLFKHYPIGYLHIDISEARTVLTDNGTQFAKKAGTEAYKPSIFDVVCYRHGTEHRQTRPFHPWTNGQVERMNRTLKEATIRTFHYTSLAQLQSHLEDYL</sequence>
<name>A0A433KYW7_9GAMM</name>
<dbReference type="RefSeq" id="WP_148113534.1">
    <property type="nucleotide sequence ID" value="NZ_RZHF01000002.1"/>
</dbReference>
<gene>
    <name evidence="2" type="ORF">ELY38_00340</name>
</gene>
<dbReference type="InterPro" id="IPR001584">
    <property type="entry name" value="Integrase_cat-core"/>
</dbReference>
<dbReference type="EMBL" id="RZHF01000002">
    <property type="protein sequence ID" value="RUR34868.1"/>
    <property type="molecule type" value="Genomic_DNA"/>
</dbReference>
<dbReference type="Gene3D" id="3.30.420.10">
    <property type="entry name" value="Ribonuclease H-like superfamily/Ribonuclease H"/>
    <property type="match status" value="1"/>
</dbReference>
<dbReference type="PANTHER" id="PTHR35004:SF7">
    <property type="entry name" value="INTEGRASE PROTEIN"/>
    <property type="match status" value="1"/>
</dbReference>
<organism evidence="2 3">
    <name type="scientific">Vreelandella nanhaiensis</name>
    <dbReference type="NCBI Taxonomy" id="1258546"/>
    <lineage>
        <taxon>Bacteria</taxon>
        <taxon>Pseudomonadati</taxon>
        <taxon>Pseudomonadota</taxon>
        <taxon>Gammaproteobacteria</taxon>
        <taxon>Oceanospirillales</taxon>
        <taxon>Halomonadaceae</taxon>
        <taxon>Vreelandella</taxon>
    </lineage>
</organism>
<comment type="caution">
    <text evidence="2">The sequence shown here is derived from an EMBL/GenBank/DDBJ whole genome shotgun (WGS) entry which is preliminary data.</text>
</comment>